<keyword evidence="6" id="KW-1185">Reference proteome</keyword>
<keyword evidence="1 3" id="KW-0853">WD repeat</keyword>
<dbReference type="PROSITE" id="PS50082">
    <property type="entry name" value="WD_REPEATS_2"/>
    <property type="match status" value="2"/>
</dbReference>
<feature type="region of interest" description="Disordered" evidence="4">
    <location>
        <begin position="63"/>
        <end position="133"/>
    </location>
</feature>
<dbReference type="Pfam" id="PF00400">
    <property type="entry name" value="WD40"/>
    <property type="match status" value="3"/>
</dbReference>
<dbReference type="Proteomes" id="UP000306050">
    <property type="component" value="Chromosome SGRAM_1"/>
</dbReference>
<evidence type="ECO:0000256" key="3">
    <source>
        <dbReference type="PROSITE-ProRule" id="PRU00221"/>
    </source>
</evidence>
<accession>A0A4V6EUK1</accession>
<dbReference type="GO" id="GO:0043161">
    <property type="term" value="P:proteasome-mediated ubiquitin-dependent protein catabolic process"/>
    <property type="evidence" value="ECO:0007669"/>
    <property type="project" value="TreeGrafter"/>
</dbReference>
<proteinExistence type="predicted"/>
<dbReference type="InterPro" id="IPR001680">
    <property type="entry name" value="WD40_rpt"/>
</dbReference>
<dbReference type="Gene3D" id="2.130.10.10">
    <property type="entry name" value="YVTN repeat-like/Quinoprotein amine dehydrogenase"/>
    <property type="match status" value="1"/>
</dbReference>
<feature type="region of interest" description="Disordered" evidence="4">
    <location>
        <begin position="1"/>
        <end position="24"/>
    </location>
</feature>
<feature type="region of interest" description="Disordered" evidence="4">
    <location>
        <begin position="244"/>
        <end position="263"/>
    </location>
</feature>
<evidence type="ECO:0000256" key="4">
    <source>
        <dbReference type="SAM" id="MobiDB-lite"/>
    </source>
</evidence>
<protein>
    <submittedName>
        <fullName evidence="5">Uncharacterized protein</fullName>
    </submittedName>
</protein>
<dbReference type="AlphaFoldDB" id="A0A4V6EUK1"/>
<feature type="region of interest" description="Disordered" evidence="4">
    <location>
        <begin position="716"/>
        <end position="744"/>
    </location>
</feature>
<dbReference type="InterPro" id="IPR051859">
    <property type="entry name" value="DCAF"/>
</dbReference>
<dbReference type="RefSeq" id="XP_029742904.1">
    <property type="nucleotide sequence ID" value="XM_029881518.1"/>
</dbReference>
<dbReference type="EMBL" id="SRRM01000002">
    <property type="protein sequence ID" value="TKY90919.1"/>
    <property type="molecule type" value="Genomic_DNA"/>
</dbReference>
<feature type="region of interest" description="Disordered" evidence="4">
    <location>
        <begin position="188"/>
        <end position="211"/>
    </location>
</feature>
<dbReference type="KEGG" id="sgra:EX895_000917"/>
<gene>
    <name evidence="5" type="ORF">EX895_000917</name>
</gene>
<organism evidence="5 6">
    <name type="scientific">Sporisorium graminicola</name>
    <dbReference type="NCBI Taxonomy" id="280036"/>
    <lineage>
        <taxon>Eukaryota</taxon>
        <taxon>Fungi</taxon>
        <taxon>Dikarya</taxon>
        <taxon>Basidiomycota</taxon>
        <taxon>Ustilaginomycotina</taxon>
        <taxon>Ustilaginomycetes</taxon>
        <taxon>Ustilaginales</taxon>
        <taxon>Ustilaginaceae</taxon>
        <taxon>Sporisorium</taxon>
    </lineage>
</organism>
<dbReference type="SUPFAM" id="SSF50978">
    <property type="entry name" value="WD40 repeat-like"/>
    <property type="match status" value="1"/>
</dbReference>
<feature type="region of interest" description="Disordered" evidence="4">
    <location>
        <begin position="657"/>
        <end position="678"/>
    </location>
</feature>
<comment type="caution">
    <text evidence="5">The sequence shown here is derived from an EMBL/GenBank/DDBJ whole genome shotgun (WGS) entry which is preliminary data.</text>
</comment>
<dbReference type="SMART" id="SM00320">
    <property type="entry name" value="WD40"/>
    <property type="match status" value="5"/>
</dbReference>
<dbReference type="InterPro" id="IPR015943">
    <property type="entry name" value="WD40/YVTN_repeat-like_dom_sf"/>
</dbReference>
<keyword evidence="2" id="KW-0677">Repeat</keyword>
<dbReference type="FunFam" id="2.130.10.10:FF:000733">
    <property type="entry name" value="WD40 repeat-like protein"/>
    <property type="match status" value="1"/>
</dbReference>
<reference evidence="5 6" key="1">
    <citation type="submission" date="2019-05" db="EMBL/GenBank/DDBJ databases">
        <title>Sporisorium graminicola CBS 10092 draft sequencing and annotation.</title>
        <authorList>
            <person name="Solano-Gonzalez S."/>
            <person name="Caddick M.X."/>
            <person name="Darby A."/>
        </authorList>
    </citation>
    <scope>NUCLEOTIDE SEQUENCE [LARGE SCALE GENOMIC DNA]</scope>
    <source>
        <strain evidence="5 6">CBS 10092</strain>
    </source>
</reference>
<feature type="repeat" description="WD" evidence="3">
    <location>
        <begin position="469"/>
        <end position="503"/>
    </location>
</feature>
<dbReference type="GO" id="GO:0080008">
    <property type="term" value="C:Cul4-RING E3 ubiquitin ligase complex"/>
    <property type="evidence" value="ECO:0007669"/>
    <property type="project" value="TreeGrafter"/>
</dbReference>
<evidence type="ECO:0000313" key="5">
    <source>
        <dbReference type="EMBL" id="TKY90919.1"/>
    </source>
</evidence>
<sequence length="802" mass="88611">MSRPLDNARQGAIEVDESDESYDVLSVDMDGHIVLSDDRSDDDDEDSDDLLLQDALEEMVAQAEARDSFGAQFDDSEGDSEYIPSDEDGSVYQDLIEDAGGLEIEMEDDGDDDQEQDDDDDDQRPGARQGQSITIDIRDLLRAHMAANNDEDGNSEDAGALNTRAAITRALNSIGITGLQRLLAAATGGTVNEDDDELDDDDDDDDDDEDDWYHMARSSQMADFWEPTSPIRSGQELALSGEFGRQPKRPLDSPPSAFAESSNLSDLVHQRKYARRRIAKADMGSFVPNTNGTIVASYPARVYCGQYSQDSSFFYTCTQDFRVHMYDTTTAGPKTVQVHDDGPRRVRNSLFFSSMGTTQYTSLNMTKSIQGRQGNWTITDANLSPDNQWMIYSSITPFVHLVPTKQNFDTGGGTSSDSQVLLDFSNAGDDDTGIWSIRFSGDSREIVAGAHFGDIFVYDIEARRRVLRVEGHSDDVNAVAFADAASSNVLISGSDDSFVKVWDRRSLSGGKPAGVLMGHTEGITYVSPKGDGRYCISNGKDQSCRLWDLRMMHSSSKYDSMTHLDYGLRNWDYRNMSYRQPRYQAHPQDCSVMTYRGHAVLKTLIRCHFSPAETTGQKYIYSGSADGKIHIWNLDGTVAQVLDRSKVRPLYAEKDPANQIHAYKGPGADDDDIESEDDDDDVFRAPGIASDPAAPPMPWFKRKHPVRHAARAGAGASFDNPLARGDGRRRVHSNRGRGPGGGAVCTVRDVSWHPQEPSLMSTAWDGNEGESGSIAKHELSDWSKRHMTLEDVQARMALEAQG</sequence>
<name>A0A4V6EUK1_9BASI</name>
<dbReference type="PRINTS" id="PR00320">
    <property type="entry name" value="GPROTEINBRPT"/>
</dbReference>
<dbReference type="PROSITE" id="PS50294">
    <property type="entry name" value="WD_REPEATS_REGION"/>
    <property type="match status" value="2"/>
</dbReference>
<feature type="compositionally biased region" description="Acidic residues" evidence="4">
    <location>
        <begin position="192"/>
        <end position="211"/>
    </location>
</feature>
<dbReference type="InterPro" id="IPR020472">
    <property type="entry name" value="WD40_PAC1"/>
</dbReference>
<dbReference type="GeneID" id="40723812"/>
<dbReference type="PANTHER" id="PTHR19847">
    <property type="entry name" value="DDB1- AND CUL4-ASSOCIATED FACTOR 11"/>
    <property type="match status" value="1"/>
</dbReference>
<dbReference type="OrthoDB" id="6329284at2759"/>
<evidence type="ECO:0000256" key="2">
    <source>
        <dbReference type="ARBA" id="ARBA00022737"/>
    </source>
</evidence>
<feature type="compositionally biased region" description="Acidic residues" evidence="4">
    <location>
        <begin position="104"/>
        <end position="122"/>
    </location>
</feature>
<feature type="compositionally biased region" description="Acidic residues" evidence="4">
    <location>
        <begin position="668"/>
        <end position="678"/>
    </location>
</feature>
<feature type="compositionally biased region" description="Acidic residues" evidence="4">
    <location>
        <begin position="74"/>
        <end position="89"/>
    </location>
</feature>
<evidence type="ECO:0000256" key="1">
    <source>
        <dbReference type="ARBA" id="ARBA00022574"/>
    </source>
</evidence>
<feature type="repeat" description="WD" evidence="3">
    <location>
        <begin position="516"/>
        <end position="550"/>
    </location>
</feature>
<dbReference type="PANTHER" id="PTHR19847:SF7">
    <property type="entry name" value="DDB1- AND CUL4-ASSOCIATED FACTOR 11"/>
    <property type="match status" value="1"/>
</dbReference>
<dbReference type="InterPro" id="IPR036322">
    <property type="entry name" value="WD40_repeat_dom_sf"/>
</dbReference>
<evidence type="ECO:0000313" key="6">
    <source>
        <dbReference type="Proteomes" id="UP000306050"/>
    </source>
</evidence>